<reference evidence="13 14" key="1">
    <citation type="journal article" date="2016" name="Genome Announc.">
        <title>Draft Whole-Genome Sequence of Trichoderma gamsii T6085, a Promising Biocontrol Agent of Fusarium Head Blight on Wheat.</title>
        <authorList>
            <person name="Baroncelli R."/>
            <person name="Zapparata A."/>
            <person name="Piaggeschi G."/>
            <person name="Sarrocco S."/>
            <person name="Vannacci G."/>
        </authorList>
    </citation>
    <scope>NUCLEOTIDE SEQUENCE [LARGE SCALE GENOMIC DNA]</scope>
    <source>
        <strain evidence="13 14">T6085</strain>
    </source>
</reference>
<name>A0A2P4ZB65_9HYPO</name>
<dbReference type="Gene3D" id="3.40.50.300">
    <property type="entry name" value="P-loop containing nucleotide triphosphate hydrolases"/>
    <property type="match status" value="1"/>
</dbReference>
<dbReference type="InterPro" id="IPR011990">
    <property type="entry name" value="TPR-like_helical_dom_sf"/>
</dbReference>
<dbReference type="InterPro" id="IPR024074">
    <property type="entry name" value="AS_cat/multimer_dom_body"/>
</dbReference>
<feature type="domain" description="NB-ARC" evidence="10">
    <location>
        <begin position="649"/>
        <end position="786"/>
    </location>
</feature>
<dbReference type="InterPro" id="IPR056681">
    <property type="entry name" value="DUF7779"/>
</dbReference>
<dbReference type="EC" id="6.3.4.5" evidence="3"/>
<evidence type="ECO:0000256" key="3">
    <source>
        <dbReference type="ARBA" id="ARBA00012286"/>
    </source>
</evidence>
<dbReference type="InterPro" id="IPR048267">
    <property type="entry name" value="Arginosuc_syn_N"/>
</dbReference>
<dbReference type="InterPro" id="IPR001518">
    <property type="entry name" value="Arginosuc_synth"/>
</dbReference>
<keyword evidence="14" id="KW-1185">Reference proteome</keyword>
<organism evidence="13 14">
    <name type="scientific">Trichoderma gamsii</name>
    <dbReference type="NCBI Taxonomy" id="398673"/>
    <lineage>
        <taxon>Eukaryota</taxon>
        <taxon>Fungi</taxon>
        <taxon>Dikarya</taxon>
        <taxon>Ascomycota</taxon>
        <taxon>Pezizomycotina</taxon>
        <taxon>Sordariomycetes</taxon>
        <taxon>Hypocreomycetidae</taxon>
        <taxon>Hypocreales</taxon>
        <taxon>Hypocreaceae</taxon>
        <taxon>Trichoderma</taxon>
    </lineage>
</organism>
<evidence type="ECO:0000259" key="12">
    <source>
        <dbReference type="Pfam" id="PF25000"/>
    </source>
</evidence>
<evidence type="ECO:0000259" key="10">
    <source>
        <dbReference type="Pfam" id="PF00931"/>
    </source>
</evidence>
<dbReference type="SUPFAM" id="SSF52402">
    <property type="entry name" value="Adenine nucleotide alpha hydrolases-like"/>
    <property type="match status" value="1"/>
</dbReference>
<keyword evidence="8" id="KW-0067">ATP-binding</keyword>
<dbReference type="PANTHER" id="PTHR11587:SF2">
    <property type="entry name" value="ARGININOSUCCINATE SYNTHASE"/>
    <property type="match status" value="1"/>
</dbReference>
<feature type="domain" description="Arginosuccinate synthase-like N-terminal" evidence="9">
    <location>
        <begin position="30"/>
        <end position="106"/>
    </location>
</feature>
<dbReference type="PANTHER" id="PTHR11587">
    <property type="entry name" value="ARGININOSUCCINATE SYNTHASE"/>
    <property type="match status" value="1"/>
</dbReference>
<dbReference type="SUPFAM" id="SSF69864">
    <property type="entry name" value="Argininosuccinate synthetase, C-terminal domain"/>
    <property type="match status" value="1"/>
</dbReference>
<evidence type="ECO:0000256" key="1">
    <source>
        <dbReference type="ARBA" id="ARBA00004967"/>
    </source>
</evidence>
<dbReference type="Gene3D" id="3.90.1260.10">
    <property type="entry name" value="Argininosuccinate synthetase, chain A, domain 2"/>
    <property type="match status" value="1"/>
</dbReference>
<keyword evidence="6" id="KW-0028">Amino-acid biosynthesis</keyword>
<dbReference type="SUPFAM" id="SSF48452">
    <property type="entry name" value="TPR-like"/>
    <property type="match status" value="2"/>
</dbReference>
<dbReference type="GeneID" id="29980936"/>
<evidence type="ECO:0000259" key="11">
    <source>
        <dbReference type="Pfam" id="PF20979"/>
    </source>
</evidence>
<dbReference type="GO" id="GO:0004055">
    <property type="term" value="F:argininosuccinate synthase activity"/>
    <property type="evidence" value="ECO:0007669"/>
    <property type="project" value="UniProtKB-EC"/>
</dbReference>
<dbReference type="Gene3D" id="3.40.50.620">
    <property type="entry name" value="HUPs"/>
    <property type="match status" value="2"/>
</dbReference>
<gene>
    <name evidence="13" type="ORF">TGAM01_v209570</name>
</gene>
<evidence type="ECO:0000256" key="6">
    <source>
        <dbReference type="ARBA" id="ARBA00022605"/>
    </source>
</evidence>
<dbReference type="InterPro" id="IPR023434">
    <property type="entry name" value="Arginosuc_synth_type_1_subfam"/>
</dbReference>
<keyword evidence="5" id="KW-0436">Ligase</keyword>
<evidence type="ECO:0000256" key="2">
    <source>
        <dbReference type="ARBA" id="ARBA00011881"/>
    </source>
</evidence>
<feature type="domain" description="DUF7779" evidence="12">
    <location>
        <begin position="881"/>
        <end position="970"/>
    </location>
</feature>
<dbReference type="GO" id="GO:0005524">
    <property type="term" value="F:ATP binding"/>
    <property type="evidence" value="ECO:0007669"/>
    <property type="project" value="UniProtKB-KW"/>
</dbReference>
<evidence type="ECO:0000259" key="9">
    <source>
        <dbReference type="Pfam" id="PF00764"/>
    </source>
</evidence>
<evidence type="ECO:0000256" key="5">
    <source>
        <dbReference type="ARBA" id="ARBA00022598"/>
    </source>
</evidence>
<dbReference type="Pfam" id="PF00764">
    <property type="entry name" value="Arginosuc_synth"/>
    <property type="match status" value="1"/>
</dbReference>
<dbReference type="STRING" id="398673.A0A2P4ZB65"/>
<dbReference type="Pfam" id="PF00931">
    <property type="entry name" value="NB-ARC"/>
    <property type="match status" value="1"/>
</dbReference>
<dbReference type="RefSeq" id="XP_024404665.1">
    <property type="nucleotide sequence ID" value="XM_024550586.1"/>
</dbReference>
<evidence type="ECO:0000256" key="8">
    <source>
        <dbReference type="ARBA" id="ARBA00022840"/>
    </source>
</evidence>
<evidence type="ECO:0000313" key="14">
    <source>
        <dbReference type="Proteomes" id="UP000054821"/>
    </source>
</evidence>
<feature type="domain" description="Arginosuccinate synthase C-terminal" evidence="11">
    <location>
        <begin position="170"/>
        <end position="371"/>
    </location>
</feature>
<sequence length="1358" mass="155084">MAVFGAGNLKRTLTASIDLGRFLRQTPNCFAARLDTSTILRWLVLQGYEVVCFLADCGQEEDFEAVKSKAVKLGAERMIIQDVQQEFIDELVWPVIQCNAIYEDQSMDVPARVSPSQVRFELAWKACDPTLKVLAPWRLPEFYNRFATCGSTKFAAEENIPVSSAPKAPWFMDDNIIHCSYEAGIPEETEMQPPKNMWKRTVDPMNAPDKPTPFTVHFEQGVPVKLEVGDKVVTGSLEIFKEANEIGRINGIGRVDIVESRFIGLKSRGCYDTLGLTILRQAHLELEGLVLDTKVRSIRDRLSQDWSAAIYNDMYFSPEREVVQHAIEFSQRQVGGKLKLVAYKECEYVVGHSSETSNLYSADESSMDTLDMNWTPQDHRASSPSNLSASRSTVRGRLRTVSPLPVSERRFVSVMDSSDLERYFLQNWAQVTKECESSLKPADIERVLLITSWDVLQKELFDPGTETSKGIRIPCEISLLEPTLGRYHRFTDIFESQLAPGLQANFFWGIIGILLQLISEDLHALPVIPRMTKSLGYKAEAFKQHYSASTQEKADQVKEACFDMQIQLVHFFTIAVKFMRGEEDSWSWLQREFINTNQALSETLSRVESLVTAPSPRGQTIPSDIATITQQVSLMQLPTKIYPEFFGRESTFEKIDQVLGREGSTTTFQSIALFGRGGVGKSSIAARYVERKMEENKYDAVFWVYGETTASLRQSFTDIALRLKLPGAQANLHNENLQLAQNWFQRTNCKWLVVYDNVEDDELLGLYWPEGSHGKAIITTRNHNLVYKFATSGLEIASWDAKTGSEFLLFLLKDNIGRDIHTEGLSAFELAKTLSGHALGISHIAGLIQQRSWSITDFTRIYLSDPRRLHKSELQAVWDVSFGTLERDSQVLLGVASFLVSDNMAQELFENRQGHDLPYDLEFFLDDLEFAEAMEPLLTLALMKWDKDARIISCHRMVQTQFRSFLSPEERQQAFDNAVVLEYNAFPKQSDATNKNQFYHQWTQCNRCLQHVLCLKDNFKEERKHSKKFKASSLFCELLKDCQRYLYEINAFKELVDVCEINLLAVDTLDDQEQAIDIKASTLSHLASMYESIGRVQEAIQLNTKGYNMRLAEEPRKGGLLGGFEQNLGYNYNTANQHETALMWFEKSRVTWTAWNVKQGKEADWPTVTKKNTARCLLYLGKYDEAQLLLDVSIKEFKQEKPLNWAMLAYTYFVQGILERRRHRLEAAEASFMEAQNMWFKGDQTRLHPFNAGCIYKTGVVCLDQGKVEAAIKHLRDALEITKFHADAMPVEHARGLLKLSEALVQNSFTNENEDDGSEKEAQDLRDEAETYLLRRDKSATQFGNEDAYDRWVPIFWR</sequence>
<dbReference type="InterPro" id="IPR014729">
    <property type="entry name" value="Rossmann-like_a/b/a_fold"/>
</dbReference>
<dbReference type="CDD" id="cd01999">
    <property type="entry name" value="ASS"/>
    <property type="match status" value="1"/>
</dbReference>
<dbReference type="GO" id="GO:0000053">
    <property type="term" value="P:argininosuccinate metabolic process"/>
    <property type="evidence" value="ECO:0007669"/>
    <property type="project" value="TreeGrafter"/>
</dbReference>
<dbReference type="GO" id="GO:0043531">
    <property type="term" value="F:ADP binding"/>
    <property type="evidence" value="ECO:0007669"/>
    <property type="project" value="InterPro"/>
</dbReference>
<dbReference type="UniPathway" id="UPA00068">
    <property type="reaction ID" value="UER00113"/>
</dbReference>
<dbReference type="Proteomes" id="UP000054821">
    <property type="component" value="Unassembled WGS sequence"/>
</dbReference>
<dbReference type="InterPro" id="IPR002182">
    <property type="entry name" value="NB-ARC"/>
</dbReference>
<dbReference type="EMBL" id="JPDN02000048">
    <property type="protein sequence ID" value="PON21539.1"/>
    <property type="molecule type" value="Genomic_DNA"/>
</dbReference>
<dbReference type="Gene3D" id="1.25.40.10">
    <property type="entry name" value="Tetratricopeptide repeat domain"/>
    <property type="match status" value="2"/>
</dbReference>
<evidence type="ECO:0000256" key="7">
    <source>
        <dbReference type="ARBA" id="ARBA00022741"/>
    </source>
</evidence>
<accession>A0A2P4ZB65</accession>
<dbReference type="Pfam" id="PF20979">
    <property type="entry name" value="Arginosuc_syn_C"/>
    <property type="match status" value="1"/>
</dbReference>
<evidence type="ECO:0000313" key="13">
    <source>
        <dbReference type="EMBL" id="PON21539.1"/>
    </source>
</evidence>
<proteinExistence type="predicted"/>
<dbReference type="Pfam" id="PF25000">
    <property type="entry name" value="DUF7779"/>
    <property type="match status" value="1"/>
</dbReference>
<comment type="caution">
    <text evidence="13">The sequence shown here is derived from an EMBL/GenBank/DDBJ whole genome shotgun (WGS) entry which is preliminary data.</text>
</comment>
<dbReference type="GO" id="GO:0005737">
    <property type="term" value="C:cytoplasm"/>
    <property type="evidence" value="ECO:0007669"/>
    <property type="project" value="TreeGrafter"/>
</dbReference>
<dbReference type="GO" id="GO:0000050">
    <property type="term" value="P:urea cycle"/>
    <property type="evidence" value="ECO:0007669"/>
    <property type="project" value="TreeGrafter"/>
</dbReference>
<comment type="subunit">
    <text evidence="2">Homotetramer.</text>
</comment>
<dbReference type="GO" id="GO:0006526">
    <property type="term" value="P:L-arginine biosynthetic process"/>
    <property type="evidence" value="ECO:0007669"/>
    <property type="project" value="UniProtKB-UniPathway"/>
</dbReference>
<dbReference type="InterPro" id="IPR048268">
    <property type="entry name" value="Arginosuc_syn_C"/>
</dbReference>
<comment type="pathway">
    <text evidence="1">Amino-acid biosynthesis; L-arginine biosynthesis; L-arginine from L-ornithine and carbamoyl phosphate: step 2/3.</text>
</comment>
<protein>
    <recommendedName>
        <fullName evidence="3">argininosuccinate synthase</fullName>
        <ecNumber evidence="3">6.3.4.5</ecNumber>
    </recommendedName>
</protein>
<keyword evidence="7" id="KW-0547">Nucleotide-binding</keyword>
<evidence type="ECO:0000256" key="4">
    <source>
        <dbReference type="ARBA" id="ARBA00022571"/>
    </source>
</evidence>
<dbReference type="InterPro" id="IPR027417">
    <property type="entry name" value="P-loop_NTPase"/>
</dbReference>
<dbReference type="FunFam" id="3.90.1260.10:FF:000007">
    <property type="entry name" value="Argininosuccinate synthase"/>
    <property type="match status" value="1"/>
</dbReference>
<keyword evidence="4" id="KW-0055">Arginine biosynthesis</keyword>
<dbReference type="SUPFAM" id="SSF52540">
    <property type="entry name" value="P-loop containing nucleoside triphosphate hydrolases"/>
    <property type="match status" value="1"/>
</dbReference>